<keyword evidence="2" id="KW-0378">Hydrolase</keyword>
<dbReference type="InterPro" id="IPR026336">
    <property type="entry name" value="PdeM-like"/>
</dbReference>
<dbReference type="Pfam" id="PF00149">
    <property type="entry name" value="Metallophos"/>
    <property type="match status" value="1"/>
</dbReference>
<dbReference type="PIRSF" id="PIRSF000887">
    <property type="entry name" value="Pesterase_MJ0037"/>
    <property type="match status" value="1"/>
</dbReference>
<dbReference type="GO" id="GO:0004519">
    <property type="term" value="F:endonuclease activity"/>
    <property type="evidence" value="ECO:0007669"/>
    <property type="project" value="UniProtKB-KW"/>
</dbReference>
<dbReference type="InterPro" id="IPR004843">
    <property type="entry name" value="Calcineurin-like_PHP"/>
</dbReference>
<feature type="domain" description="Calcineurin-like phosphoesterase" evidence="1">
    <location>
        <begin position="33"/>
        <end position="121"/>
    </location>
</feature>
<dbReference type="SUPFAM" id="SSF56300">
    <property type="entry name" value="Metallo-dependent phosphatases"/>
    <property type="match status" value="1"/>
</dbReference>
<dbReference type="GO" id="GO:0016787">
    <property type="term" value="F:hydrolase activity"/>
    <property type="evidence" value="ECO:0007669"/>
    <property type="project" value="UniProtKB-KW"/>
</dbReference>
<dbReference type="NCBIfam" id="TIGR04123">
    <property type="entry name" value="P_estr_lig_assc"/>
    <property type="match status" value="1"/>
</dbReference>
<dbReference type="EC" id="3.1.-.-" evidence="2"/>
<sequence length="222" mass="24067">MSALMSTAAPAWLAGELVMLLAQKALYWPREKMLVVADIHFGKAASFRALGVPVPGGTTAANTGALDVLIGQYEVDQILFLGDFMHARAAHAAATLAAMREWRWRHPQLRMVVVRGNHDAHAGDPPASLQIDMVDEPHAVSPFAFCHHPDVLVPAYVLAGHVHPLYRLRHGWESLMLPCFLLSETRAVLPSFGAFTGGHAVVPEPGERLFVTTGDAVFEVPA</sequence>
<name>A0A6A7N975_9BURK</name>
<dbReference type="RefSeq" id="WP_152840833.1">
    <property type="nucleotide sequence ID" value="NZ_WHUG01000014.1"/>
</dbReference>
<dbReference type="Gene3D" id="3.60.21.10">
    <property type="match status" value="1"/>
</dbReference>
<dbReference type="GO" id="GO:0016874">
    <property type="term" value="F:ligase activity"/>
    <property type="evidence" value="ECO:0007669"/>
    <property type="project" value="UniProtKB-KW"/>
</dbReference>
<protein>
    <submittedName>
        <fullName evidence="2">Ligase-associated DNA damage response endonuclease PdeM</fullName>
        <ecNumber evidence="2">3.1.-.-</ecNumber>
    </submittedName>
</protein>
<keyword evidence="2" id="KW-0255">Endonuclease</keyword>
<proteinExistence type="predicted"/>
<dbReference type="EMBL" id="WHUG01000014">
    <property type="protein sequence ID" value="MQA41619.1"/>
    <property type="molecule type" value="Genomic_DNA"/>
</dbReference>
<dbReference type="Proteomes" id="UP000440498">
    <property type="component" value="Unassembled WGS sequence"/>
</dbReference>
<dbReference type="PANTHER" id="PTHR39323">
    <property type="entry name" value="BLR1149 PROTEIN"/>
    <property type="match status" value="1"/>
</dbReference>
<dbReference type="PANTHER" id="PTHR39323:SF1">
    <property type="entry name" value="BLR1149 PROTEIN"/>
    <property type="match status" value="1"/>
</dbReference>
<evidence type="ECO:0000259" key="1">
    <source>
        <dbReference type="Pfam" id="PF00149"/>
    </source>
</evidence>
<keyword evidence="2" id="KW-0436">Ligase</keyword>
<gene>
    <name evidence="2" type="primary">pdeM</name>
    <name evidence="2" type="ORF">GEV02_26070</name>
</gene>
<comment type="caution">
    <text evidence="2">The sequence shown here is derived from an EMBL/GenBank/DDBJ whole genome shotgun (WGS) entry which is preliminary data.</text>
</comment>
<dbReference type="InterPro" id="IPR029052">
    <property type="entry name" value="Metallo-depent_PP-like"/>
</dbReference>
<keyword evidence="3" id="KW-1185">Reference proteome</keyword>
<accession>A0A6A7N975</accession>
<dbReference type="InterPro" id="IPR024173">
    <property type="entry name" value="Pesterase_MJ0037-like"/>
</dbReference>
<evidence type="ECO:0000313" key="2">
    <source>
        <dbReference type="EMBL" id="MQA41619.1"/>
    </source>
</evidence>
<reference evidence="2 3" key="1">
    <citation type="submission" date="2019-10" db="EMBL/GenBank/DDBJ databases">
        <title>Two novel species isolated from a subtropical stream in China.</title>
        <authorList>
            <person name="Lu H."/>
        </authorList>
    </citation>
    <scope>NUCLEOTIDE SEQUENCE [LARGE SCALE GENOMIC DNA]</scope>
    <source>
        <strain evidence="2 3">FT29W</strain>
    </source>
</reference>
<evidence type="ECO:0000313" key="3">
    <source>
        <dbReference type="Proteomes" id="UP000440498"/>
    </source>
</evidence>
<keyword evidence="2" id="KW-0540">Nuclease</keyword>
<dbReference type="AlphaFoldDB" id="A0A6A7N975"/>
<organism evidence="2 3">
    <name type="scientific">Rugamonas aquatica</name>
    <dbReference type="NCBI Taxonomy" id="2743357"/>
    <lineage>
        <taxon>Bacteria</taxon>
        <taxon>Pseudomonadati</taxon>
        <taxon>Pseudomonadota</taxon>
        <taxon>Betaproteobacteria</taxon>
        <taxon>Burkholderiales</taxon>
        <taxon>Oxalobacteraceae</taxon>
        <taxon>Telluria group</taxon>
        <taxon>Rugamonas</taxon>
    </lineage>
</organism>